<dbReference type="InterPro" id="IPR014710">
    <property type="entry name" value="RmlC-like_jellyroll"/>
</dbReference>
<evidence type="ECO:0000256" key="1">
    <source>
        <dbReference type="ARBA" id="ARBA00001936"/>
    </source>
</evidence>
<dbReference type="Gene3D" id="2.60.120.10">
    <property type="entry name" value="Jelly Rolls"/>
    <property type="match status" value="1"/>
</dbReference>
<proteinExistence type="inferred from homology"/>
<dbReference type="SUPFAM" id="SSF51182">
    <property type="entry name" value="RmlC-like cupins"/>
    <property type="match status" value="1"/>
</dbReference>
<evidence type="ECO:0000313" key="10">
    <source>
        <dbReference type="Proteomes" id="UP000018211"/>
    </source>
</evidence>
<dbReference type="InterPro" id="IPR011051">
    <property type="entry name" value="RmlC_Cupin_sf"/>
</dbReference>
<comment type="cofactor">
    <cofactor evidence="1">
        <name>Mn(2+)</name>
        <dbReference type="ChEBI" id="CHEBI:29035"/>
    </cofactor>
</comment>
<comment type="similarity">
    <text evidence="7">Belongs to the D-lyxose ketol-isomerase family.</text>
</comment>
<accession>A0AAV2VUX7</accession>
<name>A0AAV2VUX7_9VIBR</name>
<dbReference type="EC" id="5.3.1.15" evidence="8"/>
<evidence type="ECO:0000256" key="5">
    <source>
        <dbReference type="ARBA" id="ARBA00023277"/>
    </source>
</evidence>
<reference evidence="9 10" key="1">
    <citation type="journal article" date="2013" name="ISME J.">
        <title>Comparative genomics of pathogenic lineages of Vibrio nigripulchritudo identifies virulence-associated traits.</title>
        <authorList>
            <person name="Goudenege D."/>
            <person name="Labreuche Y."/>
            <person name="Krin E."/>
            <person name="Ansquer D."/>
            <person name="Mangenot S."/>
            <person name="Calteau A."/>
            <person name="Medigue C."/>
            <person name="Mazel D."/>
            <person name="Polz M.F."/>
            <person name="Le Roux F."/>
        </authorList>
    </citation>
    <scope>NUCLEOTIDE SEQUENCE [LARGE SCALE GENOMIC DNA]</scope>
    <source>
        <strain evidence="9 10">SOn1</strain>
    </source>
</reference>
<dbReference type="InterPro" id="IPR010864">
    <property type="entry name" value="D-lyxose_isomer"/>
</dbReference>
<evidence type="ECO:0000256" key="2">
    <source>
        <dbReference type="ARBA" id="ARBA00022723"/>
    </source>
</evidence>
<keyword evidence="9" id="KW-0762">Sugar transport</keyword>
<dbReference type="Pfam" id="PF07385">
    <property type="entry name" value="Lyx_isomer"/>
    <property type="match status" value="1"/>
</dbReference>
<evidence type="ECO:0000256" key="4">
    <source>
        <dbReference type="ARBA" id="ARBA00023235"/>
    </source>
</evidence>
<keyword evidence="4" id="KW-0413">Isomerase</keyword>
<dbReference type="GO" id="GO:0047828">
    <property type="term" value="F:D-lyxose ketol-isomerase activity"/>
    <property type="evidence" value="ECO:0007669"/>
    <property type="project" value="UniProtKB-EC"/>
</dbReference>
<keyword evidence="2" id="KW-0479">Metal-binding</keyword>
<keyword evidence="9" id="KW-0813">Transport</keyword>
<evidence type="ECO:0000256" key="7">
    <source>
        <dbReference type="ARBA" id="ARBA00044951"/>
    </source>
</evidence>
<evidence type="ECO:0000256" key="8">
    <source>
        <dbReference type="ARBA" id="ARBA00044972"/>
    </source>
</evidence>
<dbReference type="EMBL" id="CAOF01000149">
    <property type="protein sequence ID" value="CCO48482.1"/>
    <property type="molecule type" value="Genomic_DNA"/>
</dbReference>
<organism evidence="9 10">
    <name type="scientific">Vibrio nigripulchritudo SOn1</name>
    <dbReference type="NCBI Taxonomy" id="1238450"/>
    <lineage>
        <taxon>Bacteria</taxon>
        <taxon>Pseudomonadati</taxon>
        <taxon>Pseudomonadota</taxon>
        <taxon>Gammaproteobacteria</taxon>
        <taxon>Vibrionales</taxon>
        <taxon>Vibrionaceae</taxon>
        <taxon>Vibrio</taxon>
    </lineage>
</organism>
<dbReference type="GO" id="GO:0046872">
    <property type="term" value="F:metal ion binding"/>
    <property type="evidence" value="ECO:0007669"/>
    <property type="project" value="UniProtKB-KW"/>
</dbReference>
<sequence length="252" mass="28742">MRDAARGVYSTPNFHSSFAVSSESIRGGNTMKRSQVNQAIRDAEALMEQFHFKLPRWGKWSKEAWQKNSDLAAYNNQYQLGWDVTDFNEDRFDQRGLVLFCIRNGDQSDKNSVPYAEKIMMVKEEQETPLHYHKKKVEDIINRGGGNLVVECVKVNGKGEHLDKDIKVAVDGEWVQVKPFEPIILSPGQSIRIPTGLMHRFYGEKGKGPVLTGEVSMANDDNGDNYFDQPLGRFSDIIEDEPAIYPLWNELK</sequence>
<comment type="caution">
    <text evidence="9">The sequence shown here is derived from an EMBL/GenBank/DDBJ whole genome shotgun (WGS) entry which is preliminary data.</text>
</comment>
<evidence type="ECO:0000313" key="9">
    <source>
        <dbReference type="EMBL" id="CCO48482.1"/>
    </source>
</evidence>
<dbReference type="CDD" id="cd20309">
    <property type="entry name" value="cupin_EcSI"/>
    <property type="match status" value="1"/>
</dbReference>
<evidence type="ECO:0000256" key="3">
    <source>
        <dbReference type="ARBA" id="ARBA00023211"/>
    </source>
</evidence>
<evidence type="ECO:0000256" key="6">
    <source>
        <dbReference type="ARBA" id="ARBA00044907"/>
    </source>
</evidence>
<keyword evidence="5" id="KW-0119">Carbohydrate metabolism</keyword>
<dbReference type="Proteomes" id="UP000018211">
    <property type="component" value="Unassembled WGS sequence"/>
</dbReference>
<dbReference type="InterPro" id="IPR047581">
    <property type="entry name" value="EcSI_cupin"/>
</dbReference>
<gene>
    <name evidence="9" type="ORF">VIBNISOn1_560014</name>
</gene>
<dbReference type="AlphaFoldDB" id="A0AAV2VUX7"/>
<protein>
    <recommendedName>
        <fullName evidence="8">D-lyxose ketol-isomerase</fullName>
        <ecNumber evidence="8">5.3.1.15</ecNumber>
    </recommendedName>
</protein>
<comment type="catalytic activity">
    <reaction evidence="6">
        <text>D-lyxose = D-xylulose</text>
        <dbReference type="Rhea" id="RHEA:14201"/>
        <dbReference type="ChEBI" id="CHEBI:16789"/>
        <dbReference type="ChEBI" id="CHEBI:17140"/>
        <dbReference type="EC" id="5.3.1.15"/>
    </reaction>
</comment>
<keyword evidence="3" id="KW-0464">Manganese</keyword>